<evidence type="ECO:0000256" key="1">
    <source>
        <dbReference type="SAM" id="Phobius"/>
    </source>
</evidence>
<keyword evidence="1" id="KW-1133">Transmembrane helix</keyword>
<reference evidence="4" key="1">
    <citation type="submission" date="2018-07" db="EMBL/GenBank/DDBJ databases">
        <authorList>
            <person name="Liu B.-T."/>
            <person name="Du Z."/>
        </authorList>
    </citation>
    <scope>NUCLEOTIDE SEQUENCE [LARGE SCALE GENOMIC DNA]</scope>
    <source>
        <strain evidence="4">XYN52</strain>
    </source>
</reference>
<gene>
    <name evidence="3" type="ORF">DVH29_00785</name>
</gene>
<feature type="transmembrane region" description="Helical" evidence="1">
    <location>
        <begin position="69"/>
        <end position="87"/>
    </location>
</feature>
<organism evidence="3 4">
    <name type="scientific">Pelagibacterium lacus</name>
    <dbReference type="NCBI Taxonomy" id="2282655"/>
    <lineage>
        <taxon>Bacteria</taxon>
        <taxon>Pseudomonadati</taxon>
        <taxon>Pseudomonadota</taxon>
        <taxon>Alphaproteobacteria</taxon>
        <taxon>Hyphomicrobiales</taxon>
        <taxon>Devosiaceae</taxon>
        <taxon>Pelagibacterium</taxon>
    </lineage>
</organism>
<proteinExistence type="predicted"/>
<dbReference type="AlphaFoldDB" id="A0A369WAU8"/>
<dbReference type="RefSeq" id="WP_114644240.1">
    <property type="nucleotide sequence ID" value="NZ_QQNH01000001.1"/>
</dbReference>
<evidence type="ECO:0000313" key="3">
    <source>
        <dbReference type="EMBL" id="RDE10520.1"/>
    </source>
</evidence>
<keyword evidence="1" id="KW-0812">Transmembrane</keyword>
<protein>
    <submittedName>
        <fullName evidence="3">Tripartite tricarboxylate transporter TctB family protein</fullName>
    </submittedName>
</protein>
<sequence>MRVNISDLAAGAIFTAFGLYFAITAYTGLSIGTAFMMGPGYFPLIIGIGLVVFGLVIAAKAFGRTSEPFTWPPLTSVLMVAATPVVFGLTVRGLGFGPATALAAFVASLASREASWRFRLLLTAGLTLFCLAIFRFALNLPLPIIGHWLS</sequence>
<dbReference type="Proteomes" id="UP000253759">
    <property type="component" value="Unassembled WGS sequence"/>
</dbReference>
<keyword evidence="1" id="KW-0472">Membrane</keyword>
<name>A0A369WAU8_9HYPH</name>
<feature type="domain" description="DUF1468" evidence="2">
    <location>
        <begin position="9"/>
        <end position="143"/>
    </location>
</feature>
<accession>A0A369WAU8</accession>
<evidence type="ECO:0000313" key="4">
    <source>
        <dbReference type="Proteomes" id="UP000253759"/>
    </source>
</evidence>
<feature type="transmembrane region" description="Helical" evidence="1">
    <location>
        <begin position="12"/>
        <end position="35"/>
    </location>
</feature>
<feature type="transmembrane region" description="Helical" evidence="1">
    <location>
        <begin position="118"/>
        <end position="138"/>
    </location>
</feature>
<dbReference type="OrthoDB" id="5186924at2"/>
<feature type="transmembrane region" description="Helical" evidence="1">
    <location>
        <begin position="41"/>
        <end position="62"/>
    </location>
</feature>
<keyword evidence="4" id="KW-1185">Reference proteome</keyword>
<comment type="caution">
    <text evidence="3">The sequence shown here is derived from an EMBL/GenBank/DDBJ whole genome shotgun (WGS) entry which is preliminary data.</text>
</comment>
<dbReference type="Pfam" id="PF07331">
    <property type="entry name" value="TctB"/>
    <property type="match status" value="1"/>
</dbReference>
<evidence type="ECO:0000259" key="2">
    <source>
        <dbReference type="Pfam" id="PF07331"/>
    </source>
</evidence>
<dbReference type="InterPro" id="IPR009936">
    <property type="entry name" value="DUF1468"/>
</dbReference>
<dbReference type="EMBL" id="QQNH01000001">
    <property type="protein sequence ID" value="RDE10520.1"/>
    <property type="molecule type" value="Genomic_DNA"/>
</dbReference>